<keyword evidence="4" id="KW-1185">Reference proteome</keyword>
<feature type="signal peptide" evidence="2">
    <location>
        <begin position="1"/>
        <end position="29"/>
    </location>
</feature>
<evidence type="ECO:0008006" key="5">
    <source>
        <dbReference type="Google" id="ProtNLM"/>
    </source>
</evidence>
<dbReference type="AlphaFoldDB" id="A0A9P4V910"/>
<gene>
    <name evidence="3" type="ORF">EJ04DRAFT_168962</name>
</gene>
<feature type="region of interest" description="Disordered" evidence="1">
    <location>
        <begin position="81"/>
        <end position="125"/>
    </location>
</feature>
<evidence type="ECO:0000313" key="4">
    <source>
        <dbReference type="Proteomes" id="UP000799444"/>
    </source>
</evidence>
<feature type="compositionally biased region" description="Basic and acidic residues" evidence="1">
    <location>
        <begin position="113"/>
        <end position="125"/>
    </location>
</feature>
<keyword evidence="2" id="KW-0732">Signal</keyword>
<organism evidence="3 4">
    <name type="scientific">Polyplosphaeria fusca</name>
    <dbReference type="NCBI Taxonomy" id="682080"/>
    <lineage>
        <taxon>Eukaryota</taxon>
        <taxon>Fungi</taxon>
        <taxon>Dikarya</taxon>
        <taxon>Ascomycota</taxon>
        <taxon>Pezizomycotina</taxon>
        <taxon>Dothideomycetes</taxon>
        <taxon>Pleosporomycetidae</taxon>
        <taxon>Pleosporales</taxon>
        <taxon>Tetraplosphaeriaceae</taxon>
        <taxon>Polyplosphaeria</taxon>
    </lineage>
</organism>
<comment type="caution">
    <text evidence="3">The sequence shown here is derived from an EMBL/GenBank/DDBJ whole genome shotgun (WGS) entry which is preliminary data.</text>
</comment>
<dbReference type="EMBL" id="ML996099">
    <property type="protein sequence ID" value="KAF2740878.1"/>
    <property type="molecule type" value="Genomic_DNA"/>
</dbReference>
<name>A0A9P4V910_9PLEO</name>
<sequence>MDTPMLYAFVVRCGFTFFLLCSEIKHTSSHDPLSPPPHRPGPPRNQPRSLINAQPTESDDVEVHVSVPALGFRMQATVKTSGVWRAATDSDSAPSHSDGGCGSTTVQEPRPPNAHEKGESLGDGKACRYMTCAREERTKYKNISGAEDTRGGLLGSVQTGYVRSGR</sequence>
<proteinExistence type="predicted"/>
<feature type="region of interest" description="Disordered" evidence="1">
    <location>
        <begin position="146"/>
        <end position="166"/>
    </location>
</feature>
<evidence type="ECO:0000256" key="1">
    <source>
        <dbReference type="SAM" id="MobiDB-lite"/>
    </source>
</evidence>
<feature type="compositionally biased region" description="Pro residues" evidence="1">
    <location>
        <begin position="33"/>
        <end position="45"/>
    </location>
</feature>
<evidence type="ECO:0000313" key="3">
    <source>
        <dbReference type="EMBL" id="KAF2740878.1"/>
    </source>
</evidence>
<dbReference type="Proteomes" id="UP000799444">
    <property type="component" value="Unassembled WGS sequence"/>
</dbReference>
<reference evidence="3" key="1">
    <citation type="journal article" date="2020" name="Stud. Mycol.">
        <title>101 Dothideomycetes genomes: a test case for predicting lifestyles and emergence of pathogens.</title>
        <authorList>
            <person name="Haridas S."/>
            <person name="Albert R."/>
            <person name="Binder M."/>
            <person name="Bloem J."/>
            <person name="Labutti K."/>
            <person name="Salamov A."/>
            <person name="Andreopoulos B."/>
            <person name="Baker S."/>
            <person name="Barry K."/>
            <person name="Bills G."/>
            <person name="Bluhm B."/>
            <person name="Cannon C."/>
            <person name="Castanera R."/>
            <person name="Culley D."/>
            <person name="Daum C."/>
            <person name="Ezra D."/>
            <person name="Gonzalez J."/>
            <person name="Henrissat B."/>
            <person name="Kuo A."/>
            <person name="Liang C."/>
            <person name="Lipzen A."/>
            <person name="Lutzoni F."/>
            <person name="Magnuson J."/>
            <person name="Mondo S."/>
            <person name="Nolan M."/>
            <person name="Ohm R."/>
            <person name="Pangilinan J."/>
            <person name="Park H.-J."/>
            <person name="Ramirez L."/>
            <person name="Alfaro M."/>
            <person name="Sun H."/>
            <person name="Tritt A."/>
            <person name="Yoshinaga Y."/>
            <person name="Zwiers L.-H."/>
            <person name="Turgeon B."/>
            <person name="Goodwin S."/>
            <person name="Spatafora J."/>
            <person name="Crous P."/>
            <person name="Grigoriev I."/>
        </authorList>
    </citation>
    <scope>NUCLEOTIDE SEQUENCE</scope>
    <source>
        <strain evidence="3">CBS 125425</strain>
    </source>
</reference>
<feature type="region of interest" description="Disordered" evidence="1">
    <location>
        <begin position="28"/>
        <end position="61"/>
    </location>
</feature>
<protein>
    <recommendedName>
        <fullName evidence="5">Secreted protein</fullName>
    </recommendedName>
</protein>
<accession>A0A9P4V910</accession>
<feature type="chain" id="PRO_5040352078" description="Secreted protein" evidence="2">
    <location>
        <begin position="30"/>
        <end position="166"/>
    </location>
</feature>
<feature type="compositionally biased region" description="Polar residues" evidence="1">
    <location>
        <begin position="156"/>
        <end position="166"/>
    </location>
</feature>
<evidence type="ECO:0000256" key="2">
    <source>
        <dbReference type="SAM" id="SignalP"/>
    </source>
</evidence>